<organism evidence="2 3">
    <name type="scientific">Kluyvera cryocrescens</name>
    <name type="common">Kluyvera citrophila</name>
    <dbReference type="NCBI Taxonomy" id="580"/>
    <lineage>
        <taxon>Bacteria</taxon>
        <taxon>Pseudomonadati</taxon>
        <taxon>Pseudomonadota</taxon>
        <taxon>Gammaproteobacteria</taxon>
        <taxon>Enterobacterales</taxon>
        <taxon>Enterobacteriaceae</taxon>
        <taxon>Kluyvera</taxon>
    </lineage>
</organism>
<protein>
    <submittedName>
        <fullName evidence="2">Uncharacterized protein</fullName>
    </submittedName>
</protein>
<reference evidence="2 3" key="1">
    <citation type="submission" date="2019-03" db="EMBL/GenBank/DDBJ databases">
        <authorList>
            <consortium name="Pathogen Informatics"/>
        </authorList>
    </citation>
    <scope>NUCLEOTIDE SEQUENCE [LARGE SCALE GENOMIC DNA]</scope>
    <source>
        <strain evidence="2 3">NCTC12993</strain>
    </source>
</reference>
<name>A0A485AU13_KLUCR</name>
<gene>
    <name evidence="2" type="ORF">NCTC12993_03103</name>
</gene>
<accession>A0A485AU13</accession>
<evidence type="ECO:0000256" key="1">
    <source>
        <dbReference type="SAM" id="MobiDB-lite"/>
    </source>
</evidence>
<feature type="region of interest" description="Disordered" evidence="1">
    <location>
        <begin position="65"/>
        <end position="86"/>
    </location>
</feature>
<dbReference type="EMBL" id="CAADJD010000018">
    <property type="protein sequence ID" value="VFS64141.1"/>
    <property type="molecule type" value="Genomic_DNA"/>
</dbReference>
<sequence length="86" mass="8958">MTDFDDDDITLKAEQAAKQEILAQRDIEDIQFVMGSGEGAPGYLGSTEAGEGFCSLLRGRSAGDSIQRRAAQSGSGAVSARHGALP</sequence>
<proteinExistence type="predicted"/>
<dbReference type="AlphaFoldDB" id="A0A485AU13"/>
<keyword evidence="3" id="KW-1185">Reference proteome</keyword>
<dbReference type="Proteomes" id="UP000401081">
    <property type="component" value="Unassembled WGS sequence"/>
</dbReference>
<evidence type="ECO:0000313" key="3">
    <source>
        <dbReference type="Proteomes" id="UP000401081"/>
    </source>
</evidence>
<evidence type="ECO:0000313" key="2">
    <source>
        <dbReference type="EMBL" id="VFS64141.1"/>
    </source>
</evidence>